<evidence type="ECO:0000256" key="1">
    <source>
        <dbReference type="ARBA" id="ARBA00009981"/>
    </source>
</evidence>
<dbReference type="Proteomes" id="UP000321638">
    <property type="component" value="Unassembled WGS sequence"/>
</dbReference>
<protein>
    <recommendedName>
        <fullName evidence="2">Antitoxin</fullName>
    </recommendedName>
</protein>
<dbReference type="Pfam" id="PF02604">
    <property type="entry name" value="PhdYeFM_antitox"/>
    <property type="match status" value="1"/>
</dbReference>
<keyword evidence="4" id="KW-1185">Reference proteome</keyword>
<dbReference type="AlphaFoldDB" id="A0A5C8PLV8"/>
<organism evidence="3 4">
    <name type="scientific">Vineibacter terrae</name>
    <dbReference type="NCBI Taxonomy" id="2586908"/>
    <lineage>
        <taxon>Bacteria</taxon>
        <taxon>Pseudomonadati</taxon>
        <taxon>Pseudomonadota</taxon>
        <taxon>Alphaproteobacteria</taxon>
        <taxon>Hyphomicrobiales</taxon>
        <taxon>Vineibacter</taxon>
    </lineage>
</organism>
<evidence type="ECO:0000313" key="3">
    <source>
        <dbReference type="EMBL" id="TXL74499.1"/>
    </source>
</evidence>
<comment type="function">
    <text evidence="2">Antitoxin component of a type II toxin-antitoxin (TA) system.</text>
</comment>
<comment type="caution">
    <text evidence="3">The sequence shown here is derived from an EMBL/GenBank/DDBJ whole genome shotgun (WGS) entry which is preliminary data.</text>
</comment>
<proteinExistence type="inferred from homology"/>
<dbReference type="InterPro" id="IPR006442">
    <property type="entry name" value="Antitoxin_Phd/YefM"/>
</dbReference>
<accession>A0A5C8PLV8</accession>
<evidence type="ECO:0000313" key="4">
    <source>
        <dbReference type="Proteomes" id="UP000321638"/>
    </source>
</evidence>
<name>A0A5C8PLV8_9HYPH</name>
<sequence>MGKRVGAAEFKAACLRIIDQMNRDHEPVTITKRGKPVAVLTPVREPFKRHSIIGAMRGSVLRFDDPFSPAADPGDWKAVRDAG</sequence>
<comment type="similarity">
    <text evidence="1 2">Belongs to the phD/YefM antitoxin family.</text>
</comment>
<dbReference type="EMBL" id="VDUZ01000018">
    <property type="protein sequence ID" value="TXL74499.1"/>
    <property type="molecule type" value="Genomic_DNA"/>
</dbReference>
<dbReference type="NCBIfam" id="TIGR01552">
    <property type="entry name" value="phd_fam"/>
    <property type="match status" value="1"/>
</dbReference>
<dbReference type="Gene3D" id="3.40.1620.10">
    <property type="entry name" value="YefM-like domain"/>
    <property type="match status" value="1"/>
</dbReference>
<reference evidence="3 4" key="1">
    <citation type="submission" date="2019-06" db="EMBL/GenBank/DDBJ databases">
        <title>New taxonomy in bacterial strain CC-CFT640, isolated from vineyard.</title>
        <authorList>
            <person name="Lin S.-Y."/>
            <person name="Tsai C.-F."/>
            <person name="Young C.-C."/>
        </authorList>
    </citation>
    <scope>NUCLEOTIDE SEQUENCE [LARGE SCALE GENOMIC DNA]</scope>
    <source>
        <strain evidence="3 4">CC-CFT640</strain>
    </source>
</reference>
<evidence type="ECO:0000256" key="2">
    <source>
        <dbReference type="RuleBase" id="RU362080"/>
    </source>
</evidence>
<dbReference type="OrthoDB" id="963455at2"/>
<dbReference type="InterPro" id="IPR036165">
    <property type="entry name" value="YefM-like_sf"/>
</dbReference>
<dbReference type="RefSeq" id="WP_147848180.1">
    <property type="nucleotide sequence ID" value="NZ_VDUZ01000018.1"/>
</dbReference>
<dbReference type="SUPFAM" id="SSF143120">
    <property type="entry name" value="YefM-like"/>
    <property type="match status" value="1"/>
</dbReference>
<gene>
    <name evidence="3" type="ORF">FHP25_17215</name>
</gene>